<evidence type="ECO:0000313" key="6">
    <source>
        <dbReference type="EMBL" id="GAA4332989.1"/>
    </source>
</evidence>
<dbReference type="InterPro" id="IPR011701">
    <property type="entry name" value="MFS"/>
</dbReference>
<feature type="transmembrane region" description="Helical" evidence="4">
    <location>
        <begin position="339"/>
        <end position="357"/>
    </location>
</feature>
<keyword evidence="2 4" id="KW-1133">Transmembrane helix</keyword>
<sequence>MASTSSLRPGLVWLMAAATGISVASNYYAQPLLHTIAQDLGLSFGAVGLVVTVAQVGYTVGLVFLLPLGDMLERRGMIFLMTLVCAAGLLGAALSTGLGTLLASVAMAGMFSVVAQVLVPFAATLAAPEERGRVVGTVMSGLLLGILLARTVSGALAETGSWRAVYWFAAASMVILAFVLRRALPRHSPEASGLSYPQLLRSIVTLLAQEPVLRLRALLGAVIFANFSLLWTSIAFLLAGPPYNYSDVTIGLFGLAGAAGALAASRVGRLADRGHGNLATLVGLAVLTASWLPMLLARDSLAALLAGILLLDLAAQVVHISNQSAIYRLRPEARNRINAGYMTCYLSGGAVGSLLSAQAYQHAGWTGVGVAGLAIGAVGLAAWLRRPAGS</sequence>
<feature type="transmembrane region" description="Helical" evidence="4">
    <location>
        <begin position="41"/>
        <end position="66"/>
    </location>
</feature>
<evidence type="ECO:0000256" key="2">
    <source>
        <dbReference type="ARBA" id="ARBA00022989"/>
    </source>
</evidence>
<protein>
    <submittedName>
        <fullName evidence="6">MFS transporter</fullName>
    </submittedName>
</protein>
<accession>A0ABP8H1C3</accession>
<feature type="transmembrane region" description="Helical" evidence="4">
    <location>
        <begin position="245"/>
        <end position="264"/>
    </location>
</feature>
<dbReference type="RefSeq" id="WP_345249609.1">
    <property type="nucleotide sequence ID" value="NZ_BAABFO010000010.1"/>
</dbReference>
<evidence type="ECO:0000259" key="5">
    <source>
        <dbReference type="PROSITE" id="PS50850"/>
    </source>
</evidence>
<dbReference type="Proteomes" id="UP001501671">
    <property type="component" value="Unassembled WGS sequence"/>
</dbReference>
<reference evidence="7" key="1">
    <citation type="journal article" date="2019" name="Int. J. Syst. Evol. Microbiol.">
        <title>The Global Catalogue of Microorganisms (GCM) 10K type strain sequencing project: providing services to taxonomists for standard genome sequencing and annotation.</title>
        <authorList>
            <consortium name="The Broad Institute Genomics Platform"/>
            <consortium name="The Broad Institute Genome Sequencing Center for Infectious Disease"/>
            <person name="Wu L."/>
            <person name="Ma J."/>
        </authorList>
    </citation>
    <scope>NUCLEOTIDE SEQUENCE [LARGE SCALE GENOMIC DNA]</scope>
    <source>
        <strain evidence="7">JCM 17666</strain>
    </source>
</reference>
<comment type="caution">
    <text evidence="6">The sequence shown here is derived from an EMBL/GenBank/DDBJ whole genome shotgun (WGS) entry which is preliminary data.</text>
</comment>
<dbReference type="SUPFAM" id="SSF103473">
    <property type="entry name" value="MFS general substrate transporter"/>
    <property type="match status" value="1"/>
</dbReference>
<evidence type="ECO:0000313" key="7">
    <source>
        <dbReference type="Proteomes" id="UP001501671"/>
    </source>
</evidence>
<feature type="transmembrane region" description="Helical" evidence="4">
    <location>
        <begin position="300"/>
        <end position="318"/>
    </location>
</feature>
<evidence type="ECO:0000256" key="4">
    <source>
        <dbReference type="SAM" id="Phobius"/>
    </source>
</evidence>
<dbReference type="PANTHER" id="PTHR42910:SF1">
    <property type="entry name" value="MAJOR FACILITATOR SUPERFAMILY (MFS) PROFILE DOMAIN-CONTAINING PROTEIN"/>
    <property type="match status" value="1"/>
</dbReference>
<feature type="transmembrane region" description="Helical" evidence="4">
    <location>
        <begin position="164"/>
        <end position="180"/>
    </location>
</feature>
<dbReference type="EMBL" id="BAABFO010000010">
    <property type="protein sequence ID" value="GAA4332989.1"/>
    <property type="molecule type" value="Genomic_DNA"/>
</dbReference>
<dbReference type="CDD" id="cd17324">
    <property type="entry name" value="MFS_NepI_like"/>
    <property type="match status" value="1"/>
</dbReference>
<name>A0ABP8H1C3_9BURK</name>
<feature type="transmembrane region" description="Helical" evidence="4">
    <location>
        <begin position="276"/>
        <end position="294"/>
    </location>
</feature>
<feature type="transmembrane region" description="Helical" evidence="4">
    <location>
        <begin position="78"/>
        <end position="95"/>
    </location>
</feature>
<keyword evidence="1 4" id="KW-0812">Transmembrane</keyword>
<proteinExistence type="predicted"/>
<feature type="transmembrane region" description="Helical" evidence="4">
    <location>
        <begin position="101"/>
        <end position="127"/>
    </location>
</feature>
<dbReference type="InterPro" id="IPR036259">
    <property type="entry name" value="MFS_trans_sf"/>
</dbReference>
<dbReference type="PANTHER" id="PTHR42910">
    <property type="entry name" value="TRANSPORTER SCO4007-RELATED"/>
    <property type="match status" value="1"/>
</dbReference>
<feature type="transmembrane region" description="Helical" evidence="4">
    <location>
        <begin position="363"/>
        <end position="384"/>
    </location>
</feature>
<dbReference type="InterPro" id="IPR020846">
    <property type="entry name" value="MFS_dom"/>
</dbReference>
<feature type="transmembrane region" description="Helical" evidence="4">
    <location>
        <begin position="134"/>
        <end position="152"/>
    </location>
</feature>
<feature type="transmembrane region" description="Helical" evidence="4">
    <location>
        <begin position="12"/>
        <end position="29"/>
    </location>
</feature>
<keyword evidence="3 4" id="KW-0472">Membrane</keyword>
<organism evidence="6 7">
    <name type="scientific">Pigmentiphaga soli</name>
    <dbReference type="NCBI Taxonomy" id="1007095"/>
    <lineage>
        <taxon>Bacteria</taxon>
        <taxon>Pseudomonadati</taxon>
        <taxon>Pseudomonadota</taxon>
        <taxon>Betaproteobacteria</taxon>
        <taxon>Burkholderiales</taxon>
        <taxon>Alcaligenaceae</taxon>
        <taxon>Pigmentiphaga</taxon>
    </lineage>
</organism>
<gene>
    <name evidence="6" type="ORF">GCM10023144_23680</name>
</gene>
<evidence type="ECO:0000256" key="3">
    <source>
        <dbReference type="ARBA" id="ARBA00023136"/>
    </source>
</evidence>
<dbReference type="Gene3D" id="1.20.1250.20">
    <property type="entry name" value="MFS general substrate transporter like domains"/>
    <property type="match status" value="1"/>
</dbReference>
<evidence type="ECO:0000256" key="1">
    <source>
        <dbReference type="ARBA" id="ARBA00022692"/>
    </source>
</evidence>
<feature type="transmembrane region" description="Helical" evidence="4">
    <location>
        <begin position="217"/>
        <end position="239"/>
    </location>
</feature>
<dbReference type="Pfam" id="PF07690">
    <property type="entry name" value="MFS_1"/>
    <property type="match status" value="1"/>
</dbReference>
<dbReference type="PROSITE" id="PS50850">
    <property type="entry name" value="MFS"/>
    <property type="match status" value="1"/>
</dbReference>
<keyword evidence="7" id="KW-1185">Reference proteome</keyword>
<feature type="domain" description="Major facilitator superfamily (MFS) profile" evidence="5">
    <location>
        <begin position="1"/>
        <end position="390"/>
    </location>
</feature>